<organism evidence="1 2">
    <name type="scientific">Aliiroseovarius sediminilitoris</name>
    <dbReference type="NCBI Taxonomy" id="1173584"/>
    <lineage>
        <taxon>Bacteria</taxon>
        <taxon>Pseudomonadati</taxon>
        <taxon>Pseudomonadota</taxon>
        <taxon>Alphaproteobacteria</taxon>
        <taxon>Rhodobacterales</taxon>
        <taxon>Paracoccaceae</taxon>
        <taxon>Aliiroseovarius</taxon>
    </lineage>
</organism>
<dbReference type="STRING" id="1173584.SAMN05444851_2073"/>
<dbReference type="EMBL" id="FOJB01000001">
    <property type="protein sequence ID" value="SEW19993.1"/>
    <property type="molecule type" value="Genomic_DNA"/>
</dbReference>
<dbReference type="OrthoDB" id="7876207at2"/>
<proteinExistence type="predicted"/>
<reference evidence="1 2" key="1">
    <citation type="submission" date="2016-10" db="EMBL/GenBank/DDBJ databases">
        <authorList>
            <person name="de Groot N.N."/>
        </authorList>
    </citation>
    <scope>NUCLEOTIDE SEQUENCE [LARGE SCALE GENOMIC DNA]</scope>
    <source>
        <strain evidence="1 2">DSM 29439</strain>
    </source>
</reference>
<accession>A0A1I0PZ77</accession>
<keyword evidence="2" id="KW-1185">Reference proteome</keyword>
<evidence type="ECO:0000313" key="1">
    <source>
        <dbReference type="EMBL" id="SEW19993.1"/>
    </source>
</evidence>
<name>A0A1I0PZ77_9RHOB</name>
<evidence type="ECO:0000313" key="2">
    <source>
        <dbReference type="Proteomes" id="UP000199650"/>
    </source>
</evidence>
<dbReference type="RefSeq" id="WP_143064323.1">
    <property type="nucleotide sequence ID" value="NZ_FOJB01000001.1"/>
</dbReference>
<gene>
    <name evidence="1" type="ORF">SAMN05444851_2073</name>
</gene>
<dbReference type="Proteomes" id="UP000199650">
    <property type="component" value="Unassembled WGS sequence"/>
</dbReference>
<dbReference type="AlphaFoldDB" id="A0A1I0PZ77"/>
<evidence type="ECO:0008006" key="3">
    <source>
        <dbReference type="Google" id="ProtNLM"/>
    </source>
</evidence>
<sequence length="216" mass="24428">MTNTFLDKMRSAAGRRLSLFARTERGTVTVESVIILPLLLFGLQALHTYFDAYRHQSLALKANYAISDYLSRIDKYDRTILEGLDELFEYMSRSKEESWVRVTVVKCELTSAECNDAIPRKLTLDPGDSQASYNSGITGHTQATMRQYLGPHIPKMYDGEELIVVETVAKYEPPFAGFWTGIYPRNTEHVVVTSPREYQTLCYDTAANPCPVPVTP</sequence>
<protein>
    <recommendedName>
        <fullName evidence="3">TadE-like protein</fullName>
    </recommendedName>
</protein>